<protein>
    <submittedName>
        <fullName evidence="2">Uncharacterized protein</fullName>
    </submittedName>
</protein>
<sequence>GLNLNDILALLEEGNSDDDSNQTSHIDVMMRPPSKANCEEMHEDSEKRKINFVVLIYLARNYHYLLKFIQIIKIEMMTSIQKMR</sequence>
<organism evidence="2 3">
    <name type="scientific">Cryptolaemus montrouzieri</name>
    <dbReference type="NCBI Taxonomy" id="559131"/>
    <lineage>
        <taxon>Eukaryota</taxon>
        <taxon>Metazoa</taxon>
        <taxon>Ecdysozoa</taxon>
        <taxon>Arthropoda</taxon>
        <taxon>Hexapoda</taxon>
        <taxon>Insecta</taxon>
        <taxon>Pterygota</taxon>
        <taxon>Neoptera</taxon>
        <taxon>Endopterygota</taxon>
        <taxon>Coleoptera</taxon>
        <taxon>Polyphaga</taxon>
        <taxon>Cucujiformia</taxon>
        <taxon>Coccinelloidea</taxon>
        <taxon>Coccinellidae</taxon>
        <taxon>Scymninae</taxon>
        <taxon>Scymnini</taxon>
        <taxon>Cryptolaemus</taxon>
    </lineage>
</organism>
<feature type="region of interest" description="Disordered" evidence="1">
    <location>
        <begin position="14"/>
        <end position="33"/>
    </location>
</feature>
<dbReference type="Proteomes" id="UP001516400">
    <property type="component" value="Unassembled WGS sequence"/>
</dbReference>
<evidence type="ECO:0000313" key="2">
    <source>
        <dbReference type="EMBL" id="KAL3269258.1"/>
    </source>
</evidence>
<dbReference type="EMBL" id="JABFTP020000021">
    <property type="protein sequence ID" value="KAL3269258.1"/>
    <property type="molecule type" value="Genomic_DNA"/>
</dbReference>
<gene>
    <name evidence="2" type="ORF">HHI36_008338</name>
</gene>
<name>A0ABD2MSE2_9CUCU</name>
<proteinExistence type="predicted"/>
<evidence type="ECO:0000313" key="3">
    <source>
        <dbReference type="Proteomes" id="UP001516400"/>
    </source>
</evidence>
<evidence type="ECO:0000256" key="1">
    <source>
        <dbReference type="SAM" id="MobiDB-lite"/>
    </source>
</evidence>
<comment type="caution">
    <text evidence="2">The sequence shown here is derived from an EMBL/GenBank/DDBJ whole genome shotgun (WGS) entry which is preliminary data.</text>
</comment>
<accession>A0ABD2MSE2</accession>
<keyword evidence="3" id="KW-1185">Reference proteome</keyword>
<feature type="non-terminal residue" evidence="2">
    <location>
        <position position="1"/>
    </location>
</feature>
<reference evidence="2 3" key="1">
    <citation type="journal article" date="2021" name="BMC Biol.">
        <title>Horizontally acquired antibacterial genes associated with adaptive radiation of ladybird beetles.</title>
        <authorList>
            <person name="Li H.S."/>
            <person name="Tang X.F."/>
            <person name="Huang Y.H."/>
            <person name="Xu Z.Y."/>
            <person name="Chen M.L."/>
            <person name="Du X.Y."/>
            <person name="Qiu B.Y."/>
            <person name="Chen P.T."/>
            <person name="Zhang W."/>
            <person name="Slipinski A."/>
            <person name="Escalona H.E."/>
            <person name="Waterhouse R.M."/>
            <person name="Zwick A."/>
            <person name="Pang H."/>
        </authorList>
    </citation>
    <scope>NUCLEOTIDE SEQUENCE [LARGE SCALE GENOMIC DNA]</scope>
    <source>
        <strain evidence="2">SYSU2018</strain>
    </source>
</reference>
<dbReference type="AlphaFoldDB" id="A0ABD2MSE2"/>